<gene>
    <name evidence="1" type="ORF">GQ43DRAFT_311319</name>
</gene>
<dbReference type="EMBL" id="ML993936">
    <property type="protein sequence ID" value="KAF2202455.1"/>
    <property type="molecule type" value="Genomic_DNA"/>
</dbReference>
<accession>A0A9P4JNR0</accession>
<organism evidence="1 2">
    <name type="scientific">Delitschia confertaspora ATCC 74209</name>
    <dbReference type="NCBI Taxonomy" id="1513339"/>
    <lineage>
        <taxon>Eukaryota</taxon>
        <taxon>Fungi</taxon>
        <taxon>Dikarya</taxon>
        <taxon>Ascomycota</taxon>
        <taxon>Pezizomycotina</taxon>
        <taxon>Dothideomycetes</taxon>
        <taxon>Pleosporomycetidae</taxon>
        <taxon>Pleosporales</taxon>
        <taxon>Delitschiaceae</taxon>
        <taxon>Delitschia</taxon>
    </lineage>
</organism>
<keyword evidence="2" id="KW-1185">Reference proteome</keyword>
<dbReference type="AlphaFoldDB" id="A0A9P4JNR0"/>
<proteinExistence type="predicted"/>
<evidence type="ECO:0000313" key="2">
    <source>
        <dbReference type="Proteomes" id="UP000799536"/>
    </source>
</evidence>
<evidence type="ECO:0000313" key="1">
    <source>
        <dbReference type="EMBL" id="KAF2202455.1"/>
    </source>
</evidence>
<dbReference type="Proteomes" id="UP000799536">
    <property type="component" value="Unassembled WGS sequence"/>
</dbReference>
<name>A0A9P4JNR0_9PLEO</name>
<reference evidence="1" key="1">
    <citation type="journal article" date="2020" name="Stud. Mycol.">
        <title>101 Dothideomycetes genomes: a test case for predicting lifestyles and emergence of pathogens.</title>
        <authorList>
            <person name="Haridas S."/>
            <person name="Albert R."/>
            <person name="Binder M."/>
            <person name="Bloem J."/>
            <person name="Labutti K."/>
            <person name="Salamov A."/>
            <person name="Andreopoulos B."/>
            <person name="Baker S."/>
            <person name="Barry K."/>
            <person name="Bills G."/>
            <person name="Bluhm B."/>
            <person name="Cannon C."/>
            <person name="Castanera R."/>
            <person name="Culley D."/>
            <person name="Daum C."/>
            <person name="Ezra D."/>
            <person name="Gonzalez J."/>
            <person name="Henrissat B."/>
            <person name="Kuo A."/>
            <person name="Liang C."/>
            <person name="Lipzen A."/>
            <person name="Lutzoni F."/>
            <person name="Magnuson J."/>
            <person name="Mondo S."/>
            <person name="Nolan M."/>
            <person name="Ohm R."/>
            <person name="Pangilinan J."/>
            <person name="Park H.-J."/>
            <person name="Ramirez L."/>
            <person name="Alfaro M."/>
            <person name="Sun H."/>
            <person name="Tritt A."/>
            <person name="Yoshinaga Y."/>
            <person name="Zwiers L.-H."/>
            <person name="Turgeon B."/>
            <person name="Goodwin S."/>
            <person name="Spatafora J."/>
            <person name="Crous P."/>
            <person name="Grigoriev I."/>
        </authorList>
    </citation>
    <scope>NUCLEOTIDE SEQUENCE</scope>
    <source>
        <strain evidence="1">ATCC 74209</strain>
    </source>
</reference>
<comment type="caution">
    <text evidence="1">The sequence shown here is derived from an EMBL/GenBank/DDBJ whole genome shotgun (WGS) entry which is preliminary data.</text>
</comment>
<protein>
    <submittedName>
        <fullName evidence="1">Uncharacterized protein</fullName>
    </submittedName>
</protein>
<sequence>MFWFSVPQIPFICLFLSQFYHTISLLPIFKVFQSVSIPRVDSQQSSICKKGSSPFSLQAFKFARCRTSERNLPIRPLDKNLDANPSFTIQLLSPG</sequence>